<comment type="similarity">
    <text evidence="3">Belongs to the GRAS family.</text>
</comment>
<dbReference type="AlphaFoldDB" id="A0A6P6AYI5"/>
<evidence type="ECO:0000313" key="5">
    <source>
        <dbReference type="RefSeq" id="XP_022769977.1"/>
    </source>
</evidence>
<evidence type="ECO:0000256" key="1">
    <source>
        <dbReference type="ARBA" id="ARBA00023015"/>
    </source>
</evidence>
<dbReference type="PROSITE" id="PS50985">
    <property type="entry name" value="GRAS"/>
    <property type="match status" value="1"/>
</dbReference>
<comment type="caution">
    <text evidence="3">Lacks conserved residue(s) required for the propagation of feature annotation.</text>
</comment>
<keyword evidence="4" id="KW-1185">Reference proteome</keyword>
<proteinExistence type="inferred from homology"/>
<dbReference type="Pfam" id="PF03514">
    <property type="entry name" value="GRAS"/>
    <property type="match status" value="1"/>
</dbReference>
<feature type="short sequence motif" description="LXXLL motif" evidence="3">
    <location>
        <begin position="238"/>
        <end position="242"/>
    </location>
</feature>
<organism evidence="4 5">
    <name type="scientific">Durio zibethinus</name>
    <name type="common">Durian</name>
    <dbReference type="NCBI Taxonomy" id="66656"/>
    <lineage>
        <taxon>Eukaryota</taxon>
        <taxon>Viridiplantae</taxon>
        <taxon>Streptophyta</taxon>
        <taxon>Embryophyta</taxon>
        <taxon>Tracheophyta</taxon>
        <taxon>Spermatophyta</taxon>
        <taxon>Magnoliopsida</taxon>
        <taxon>eudicotyledons</taxon>
        <taxon>Gunneridae</taxon>
        <taxon>Pentapetalae</taxon>
        <taxon>rosids</taxon>
        <taxon>malvids</taxon>
        <taxon>Malvales</taxon>
        <taxon>Malvaceae</taxon>
        <taxon>Helicteroideae</taxon>
        <taxon>Durio</taxon>
    </lineage>
</organism>
<protein>
    <submittedName>
        <fullName evidence="5">Scarecrow-like protein 3</fullName>
    </submittedName>
</protein>
<evidence type="ECO:0000313" key="4">
    <source>
        <dbReference type="Proteomes" id="UP000515121"/>
    </source>
</evidence>
<feature type="region of interest" description="VHIID" evidence="3">
    <location>
        <begin position="114"/>
        <end position="179"/>
    </location>
</feature>
<dbReference type="OrthoDB" id="762338at2759"/>
<keyword evidence="1" id="KW-0805">Transcription regulation</keyword>
<dbReference type="PANTHER" id="PTHR31636">
    <property type="entry name" value="OSJNBA0084A10.13 PROTEIN-RELATED"/>
    <property type="match status" value="1"/>
</dbReference>
<dbReference type="InterPro" id="IPR005202">
    <property type="entry name" value="TF_GRAS"/>
</dbReference>
<dbReference type="Proteomes" id="UP000515121">
    <property type="component" value="Unplaced"/>
</dbReference>
<feature type="region of interest" description="Leucine repeat I (LRI)" evidence="3">
    <location>
        <begin position="35"/>
        <end position="95"/>
    </location>
</feature>
<name>A0A6P6AYI5_DURZI</name>
<reference evidence="5" key="1">
    <citation type="submission" date="2025-08" db="UniProtKB">
        <authorList>
            <consortium name="RefSeq"/>
        </authorList>
    </citation>
    <scope>IDENTIFICATION</scope>
    <source>
        <tissue evidence="5">Fruit stalk</tissue>
    </source>
</reference>
<dbReference type="GeneID" id="111313566"/>
<feature type="region of interest" description="SAW" evidence="3">
    <location>
        <begin position="341"/>
        <end position="416"/>
    </location>
</feature>
<dbReference type="RefSeq" id="XP_022769977.1">
    <property type="nucleotide sequence ID" value="XM_022914242.1"/>
</dbReference>
<evidence type="ECO:0000256" key="3">
    <source>
        <dbReference type="PROSITE-ProRule" id="PRU01191"/>
    </source>
</evidence>
<sequence>MSTSFPSRKPEVTLSLTLSPGPTPLEALKPEERGIRLIQLLLTCAKHTSSGNLHRADECLRQISLLASVSGDSMQRLSARFASALAIRLVKRWPGLHKALSYTQLPKQELDQAKPLFGRAFPYLGFSYAIIARTLVKAMMGERVIHLVDLGSGDGNLWIPLLRSFSCSPGGPPHLKVTCLNANKTVLEKLGPMLVKEAEALGMPFQFNPLNVSLRELTLDMLKIRSGEALACISILSLHTLLAEDDRVDAHFGHNKINGIKDSKQMFMFLSMIRSVSPKLLLLVEKEADHNLNRLVDRFVEGLHYYSAVFDSIDATLGAMSSGERHVLEEMFGKEIENIVACEGLERQERHERYGRWMVRFGQAGFKPVRIWYDSMEDAKQMVEAYGRDGYKIVNEKASLMICWHDRPLYAVSAWTC</sequence>
<keyword evidence="2" id="KW-0804">Transcription</keyword>
<gene>
    <name evidence="5" type="primary">LOC111313566</name>
</gene>
<dbReference type="KEGG" id="dzi:111313566"/>
<evidence type="ECO:0000256" key="2">
    <source>
        <dbReference type="ARBA" id="ARBA00023163"/>
    </source>
</evidence>
<accession>A0A6P6AYI5</accession>